<reference evidence="2 3" key="1">
    <citation type="submission" date="2023-04" db="EMBL/GenBank/DDBJ databases">
        <title>Luteimonas sp. M1R5S18.</title>
        <authorList>
            <person name="Sun J.-Q."/>
        </authorList>
    </citation>
    <scope>NUCLEOTIDE SEQUENCE [LARGE SCALE GENOMIC DNA]</scope>
    <source>
        <strain evidence="2 3">M1R5S18</strain>
    </source>
</reference>
<protein>
    <submittedName>
        <fullName evidence="2">Uncharacterized protein</fullName>
    </submittedName>
</protein>
<feature type="compositionally biased region" description="Basic and acidic residues" evidence="1">
    <location>
        <begin position="17"/>
        <end position="28"/>
    </location>
</feature>
<dbReference type="Proteomes" id="UP001156831">
    <property type="component" value="Unassembled WGS sequence"/>
</dbReference>
<accession>A0ABT6JJD5</accession>
<keyword evidence="3" id="KW-1185">Reference proteome</keyword>
<comment type="caution">
    <text evidence="2">The sequence shown here is derived from an EMBL/GenBank/DDBJ whole genome shotgun (WGS) entry which is preliminary data.</text>
</comment>
<evidence type="ECO:0000256" key="1">
    <source>
        <dbReference type="SAM" id="MobiDB-lite"/>
    </source>
</evidence>
<feature type="region of interest" description="Disordered" evidence="1">
    <location>
        <begin position="1"/>
        <end position="40"/>
    </location>
</feature>
<sequence>MSKRPPQRPATRGPAPADDRLSAVHLDPDAAGGVSTGDAPVVAAQGDGPVATSREELMELLGGLRRQGGLDVADEAAILRRYDGLVLELRAEKAKLEVEFRDRLARDGEVDTRAWLAEAAEALGRRQGEQMRQLVQTIPGLSPGAAA</sequence>
<organism evidence="2 3">
    <name type="scientific">Luteimonas rhizosphaericola</name>
    <dbReference type="NCBI Taxonomy" id="3042024"/>
    <lineage>
        <taxon>Bacteria</taxon>
        <taxon>Pseudomonadati</taxon>
        <taxon>Pseudomonadota</taxon>
        <taxon>Gammaproteobacteria</taxon>
        <taxon>Lysobacterales</taxon>
        <taxon>Lysobacteraceae</taxon>
        <taxon>Luteimonas</taxon>
    </lineage>
</organism>
<dbReference type="EMBL" id="JARXRN010000021">
    <property type="protein sequence ID" value="MDH5830548.1"/>
    <property type="molecule type" value="Genomic_DNA"/>
</dbReference>
<evidence type="ECO:0000313" key="3">
    <source>
        <dbReference type="Proteomes" id="UP001156831"/>
    </source>
</evidence>
<evidence type="ECO:0000313" key="2">
    <source>
        <dbReference type="EMBL" id="MDH5830548.1"/>
    </source>
</evidence>
<dbReference type="RefSeq" id="WP_280601252.1">
    <property type="nucleotide sequence ID" value="NZ_JARXRN010000021.1"/>
</dbReference>
<name>A0ABT6JJD5_9GAMM</name>
<proteinExistence type="predicted"/>
<gene>
    <name evidence="2" type="ORF">QFW80_08485</name>
</gene>